<dbReference type="Gene3D" id="3.60.21.10">
    <property type="match status" value="1"/>
</dbReference>
<dbReference type="InterPro" id="IPR029052">
    <property type="entry name" value="Metallo-depent_PP-like"/>
</dbReference>
<name>A0ABQ8XZ97_9EUKA</name>
<sequence length="422" mass="49506">MLSQYGLLILIIDLVLGYVLIVHPHDEHRQLIGLLQLGTLTCSSFVYNFLLFDPQQHDLGFFKIYKPEISTKMDKFLHYYFYFIAVICIFRIYACLRSFKLTPFVRRFFFYPLWFFSSPTLAIFPIGWFLETIFLRLCPKGFSQWIFIAFTIPFQMSSLILNSYNFPEVIRFTYDPNKQYGPLYRKISNYFDENFGRVLGWVLQKKKKSNKNESEPTSKRKIRIIQLTDIHIGVFVDEDRLKKISEWVLANKPDLVLLTGDYLTADTNNAYGCQSLRKGLTPLQKIRKKVFVIYGNHDLELRSKIKKVFQDLDFQLLVNQQKLIKYKNGDIIQIIGFDDYERDAKKTLKIISKFKQNEKVALRILIMHNPEHFLDLPSDDKSFIFGGHTHGGIYGFNFIGIKSSVLAPTYMDQGVIFAFHIT</sequence>
<feature type="transmembrane region" description="Helical" evidence="1">
    <location>
        <begin position="6"/>
        <end position="24"/>
    </location>
</feature>
<gene>
    <name evidence="3" type="ORF">M0813_26500</name>
</gene>
<dbReference type="Pfam" id="PF00149">
    <property type="entry name" value="Metallophos"/>
    <property type="match status" value="1"/>
</dbReference>
<accession>A0ABQ8XZ97</accession>
<keyword evidence="1 3" id="KW-0812">Transmembrane</keyword>
<keyword evidence="4" id="KW-1185">Reference proteome</keyword>
<dbReference type="SUPFAM" id="SSF56300">
    <property type="entry name" value="Metallo-dependent phosphatases"/>
    <property type="match status" value="1"/>
</dbReference>
<comment type="caution">
    <text evidence="3">The sequence shown here is derived from an EMBL/GenBank/DDBJ whole genome shotgun (WGS) entry which is preliminary data.</text>
</comment>
<dbReference type="PANTHER" id="PTHR31302">
    <property type="entry name" value="TRANSMEMBRANE PROTEIN WITH METALLOPHOSPHOESTERASE DOMAIN-RELATED"/>
    <property type="match status" value="1"/>
</dbReference>
<evidence type="ECO:0000313" key="3">
    <source>
        <dbReference type="EMBL" id="KAJ6237922.1"/>
    </source>
</evidence>
<dbReference type="PANTHER" id="PTHR31302:SF21">
    <property type="entry name" value="CALCINEURIN-LIKE PHOSPHOESTERASE DOMAIN-CONTAINING PROTEIN"/>
    <property type="match status" value="1"/>
</dbReference>
<feature type="transmembrane region" description="Helical" evidence="1">
    <location>
        <begin position="31"/>
        <end position="52"/>
    </location>
</feature>
<organism evidence="3 4">
    <name type="scientific">Anaeramoeba flamelloides</name>
    <dbReference type="NCBI Taxonomy" id="1746091"/>
    <lineage>
        <taxon>Eukaryota</taxon>
        <taxon>Metamonada</taxon>
        <taxon>Anaeramoebidae</taxon>
        <taxon>Anaeramoeba</taxon>
    </lineage>
</organism>
<keyword evidence="1" id="KW-0472">Membrane</keyword>
<reference evidence="3" key="1">
    <citation type="submission" date="2022-08" db="EMBL/GenBank/DDBJ databases">
        <title>Novel sulfate-reducing endosymbionts in the free-living metamonad Anaeramoeba.</title>
        <authorList>
            <person name="Jerlstrom-Hultqvist J."/>
            <person name="Cepicka I."/>
            <person name="Gallot-Lavallee L."/>
            <person name="Salas-Leiva D."/>
            <person name="Curtis B.A."/>
            <person name="Zahonova K."/>
            <person name="Pipaliya S."/>
            <person name="Dacks J."/>
            <person name="Roger A.J."/>
        </authorList>
    </citation>
    <scope>NUCLEOTIDE SEQUENCE</scope>
    <source>
        <strain evidence="3">Schooner1</strain>
    </source>
</reference>
<feature type="transmembrane region" description="Helical" evidence="1">
    <location>
        <begin position="142"/>
        <end position="161"/>
    </location>
</feature>
<dbReference type="EMBL" id="JAOAOG010000236">
    <property type="protein sequence ID" value="KAJ6237922.1"/>
    <property type="molecule type" value="Genomic_DNA"/>
</dbReference>
<proteinExistence type="predicted"/>
<dbReference type="InterPro" id="IPR051158">
    <property type="entry name" value="Metallophosphoesterase_sf"/>
</dbReference>
<keyword evidence="1" id="KW-1133">Transmembrane helix</keyword>
<evidence type="ECO:0000259" key="2">
    <source>
        <dbReference type="Pfam" id="PF00149"/>
    </source>
</evidence>
<protein>
    <submittedName>
        <fullName evidence="3">Transmembrane protein with metallophosphoesterase domain-related</fullName>
    </submittedName>
</protein>
<evidence type="ECO:0000313" key="4">
    <source>
        <dbReference type="Proteomes" id="UP001150062"/>
    </source>
</evidence>
<evidence type="ECO:0000256" key="1">
    <source>
        <dbReference type="SAM" id="Phobius"/>
    </source>
</evidence>
<dbReference type="Proteomes" id="UP001150062">
    <property type="component" value="Unassembled WGS sequence"/>
</dbReference>
<dbReference type="InterPro" id="IPR004843">
    <property type="entry name" value="Calcineurin-like_PHP"/>
</dbReference>
<feature type="transmembrane region" description="Helical" evidence="1">
    <location>
        <begin position="79"/>
        <end position="96"/>
    </location>
</feature>
<feature type="transmembrane region" description="Helical" evidence="1">
    <location>
        <begin position="108"/>
        <end position="130"/>
    </location>
</feature>
<feature type="domain" description="Calcineurin-like phosphoesterase" evidence="2">
    <location>
        <begin position="222"/>
        <end position="391"/>
    </location>
</feature>